<gene>
    <name evidence="1" type="ORF">ACFPA8_23650</name>
</gene>
<evidence type="ECO:0000313" key="2">
    <source>
        <dbReference type="Proteomes" id="UP001595997"/>
    </source>
</evidence>
<proteinExistence type="predicted"/>
<dbReference type="Proteomes" id="UP001595997">
    <property type="component" value="Unassembled WGS sequence"/>
</dbReference>
<keyword evidence="2" id="KW-1185">Reference proteome</keyword>
<dbReference type="EMBL" id="JBHSFH010000014">
    <property type="protein sequence ID" value="MFC4497129.1"/>
    <property type="molecule type" value="Genomic_DNA"/>
</dbReference>
<evidence type="ECO:0000313" key="1">
    <source>
        <dbReference type="EMBL" id="MFC4497129.1"/>
    </source>
</evidence>
<sequence>MAATSRKQHLATIDLLRARPFPAQRGRSGCVVSGPGYHLAELATSEGFWEDDGTARLEAHEQYEAECRALSAVLSARWGEPREVSLWSTLVLSTEGAHTQQPWLELSASAPCLELWRADGRWIALAVCQQDAELPFQLVAAVTVNDPP</sequence>
<comment type="caution">
    <text evidence="1">The sequence shown here is derived from an EMBL/GenBank/DDBJ whole genome shotgun (WGS) entry which is preliminary data.</text>
</comment>
<name>A0ABV9AB78_9ACTN</name>
<protein>
    <recommendedName>
        <fullName evidence="3">Secreted protein</fullName>
    </recommendedName>
</protein>
<organism evidence="1 2">
    <name type="scientific">Streptomyces ovatisporus</name>
    <dbReference type="NCBI Taxonomy" id="1128682"/>
    <lineage>
        <taxon>Bacteria</taxon>
        <taxon>Bacillati</taxon>
        <taxon>Actinomycetota</taxon>
        <taxon>Actinomycetes</taxon>
        <taxon>Kitasatosporales</taxon>
        <taxon>Streptomycetaceae</taxon>
        <taxon>Streptomyces</taxon>
    </lineage>
</organism>
<dbReference type="RefSeq" id="WP_386451625.1">
    <property type="nucleotide sequence ID" value="NZ_JBHSFH010000014.1"/>
</dbReference>
<accession>A0ABV9AB78</accession>
<evidence type="ECO:0008006" key="3">
    <source>
        <dbReference type="Google" id="ProtNLM"/>
    </source>
</evidence>
<reference evidence="2" key="1">
    <citation type="journal article" date="2019" name="Int. J. Syst. Evol. Microbiol.">
        <title>The Global Catalogue of Microorganisms (GCM) 10K type strain sequencing project: providing services to taxonomists for standard genome sequencing and annotation.</title>
        <authorList>
            <consortium name="The Broad Institute Genomics Platform"/>
            <consortium name="The Broad Institute Genome Sequencing Center for Infectious Disease"/>
            <person name="Wu L."/>
            <person name="Ma J."/>
        </authorList>
    </citation>
    <scope>NUCLEOTIDE SEQUENCE [LARGE SCALE GENOMIC DNA]</scope>
    <source>
        <strain evidence="2">CGMCC 4.7357</strain>
    </source>
</reference>